<feature type="compositionally biased region" description="Basic and acidic residues" evidence="1">
    <location>
        <begin position="45"/>
        <end position="56"/>
    </location>
</feature>
<dbReference type="Proteomes" id="UP001520654">
    <property type="component" value="Unassembled WGS sequence"/>
</dbReference>
<protein>
    <submittedName>
        <fullName evidence="2">Uncharacterized protein</fullName>
    </submittedName>
</protein>
<keyword evidence="3" id="KW-1185">Reference proteome</keyword>
<accession>A0ABS8EHJ3</accession>
<feature type="region of interest" description="Disordered" evidence="1">
    <location>
        <begin position="25"/>
        <end position="63"/>
    </location>
</feature>
<name>A0ABS8EHJ3_9ACTN</name>
<gene>
    <name evidence="2" type="ORF">K7B10_38825</name>
</gene>
<dbReference type="EMBL" id="JAINUL010000001">
    <property type="protein sequence ID" value="MCC0100615.1"/>
    <property type="molecule type" value="Genomic_DNA"/>
</dbReference>
<feature type="compositionally biased region" description="Low complexity" evidence="1">
    <location>
        <begin position="25"/>
        <end position="35"/>
    </location>
</feature>
<organism evidence="2 3">
    <name type="scientific">Streptomyces flavotricini</name>
    <dbReference type="NCBI Taxonomy" id="66888"/>
    <lineage>
        <taxon>Bacteria</taxon>
        <taxon>Bacillati</taxon>
        <taxon>Actinomycetota</taxon>
        <taxon>Actinomycetes</taxon>
        <taxon>Kitasatosporales</taxon>
        <taxon>Streptomycetaceae</taxon>
        <taxon>Streptomyces</taxon>
    </lineage>
</organism>
<evidence type="ECO:0000313" key="2">
    <source>
        <dbReference type="EMBL" id="MCC0100615.1"/>
    </source>
</evidence>
<evidence type="ECO:0000256" key="1">
    <source>
        <dbReference type="SAM" id="MobiDB-lite"/>
    </source>
</evidence>
<reference evidence="2 3" key="1">
    <citation type="submission" date="2021-08" db="EMBL/GenBank/DDBJ databases">
        <title>Genomic Architecture of Streptomyces flavotricini NGL1 and Streptomyces erythrochromogenes HMS4 With Differential Plant Beneficial attributes and laccase production capabilities.</title>
        <authorList>
            <person name="Salwan R."/>
            <person name="Kaur R."/>
            <person name="Sharma V."/>
        </authorList>
    </citation>
    <scope>NUCLEOTIDE SEQUENCE [LARGE SCALE GENOMIC DNA]</scope>
    <source>
        <strain evidence="2 3">NGL1</strain>
    </source>
</reference>
<comment type="caution">
    <text evidence="2">The sequence shown here is derived from an EMBL/GenBank/DDBJ whole genome shotgun (WGS) entry which is preliminary data.</text>
</comment>
<sequence length="63" mass="6922">MKAQDTRLLAAVGDHVETARVPVAAGADPDAQDQQWGSPWLVTGERCDRPARPVTDRRHRSMA</sequence>
<evidence type="ECO:0000313" key="3">
    <source>
        <dbReference type="Proteomes" id="UP001520654"/>
    </source>
</evidence>
<dbReference type="RefSeq" id="WP_229344408.1">
    <property type="nucleotide sequence ID" value="NZ_JAINUL010000001.1"/>
</dbReference>
<proteinExistence type="predicted"/>